<dbReference type="AlphaFoldDB" id="C0DWP8"/>
<accession>C0DWP8</accession>
<proteinExistence type="predicted"/>
<evidence type="ECO:0000313" key="2">
    <source>
        <dbReference type="Proteomes" id="UP000005837"/>
    </source>
</evidence>
<comment type="caution">
    <text evidence="1">The sequence shown here is derived from an EMBL/GenBank/DDBJ whole genome shotgun (WGS) entry which is preliminary data.</text>
</comment>
<dbReference type="Proteomes" id="UP000005837">
    <property type="component" value="Unassembled WGS sequence"/>
</dbReference>
<evidence type="ECO:0000313" key="1">
    <source>
        <dbReference type="EMBL" id="EEG23526.1"/>
    </source>
</evidence>
<gene>
    <name evidence="1" type="ORF">EIKCOROL_01801</name>
</gene>
<organism evidence="1 2">
    <name type="scientific">Eikenella corrodens ATCC 23834</name>
    <dbReference type="NCBI Taxonomy" id="546274"/>
    <lineage>
        <taxon>Bacteria</taxon>
        <taxon>Pseudomonadati</taxon>
        <taxon>Pseudomonadota</taxon>
        <taxon>Betaproteobacteria</taxon>
        <taxon>Neisseriales</taxon>
        <taxon>Neisseriaceae</taxon>
        <taxon>Eikenella</taxon>
    </lineage>
</organism>
<sequence>MRQKFSGSLILRWYNTPSLLPALSKGYLKPCCRFHCTNALAP</sequence>
<reference evidence="1 2" key="1">
    <citation type="submission" date="2009-01" db="EMBL/GenBank/DDBJ databases">
        <authorList>
            <person name="Fulton L."/>
            <person name="Clifton S."/>
            <person name="Chinwalla A.T."/>
            <person name="Mitreva M."/>
            <person name="Sodergren E."/>
            <person name="Weinstock G."/>
            <person name="Clifton S."/>
            <person name="Dooling D.J."/>
            <person name="Fulton B."/>
            <person name="Minx P."/>
            <person name="Pepin K.H."/>
            <person name="Johnson M."/>
            <person name="Bhonagiri V."/>
            <person name="Nash W.E."/>
            <person name="Mardis E.R."/>
            <person name="Wilson R.K."/>
        </authorList>
    </citation>
    <scope>NUCLEOTIDE SEQUENCE [LARGE SCALE GENOMIC DNA]</scope>
    <source>
        <strain evidence="1 2">ATCC 23834</strain>
    </source>
</reference>
<name>C0DWP8_EIKCO</name>
<dbReference type="HOGENOM" id="CLU_3250812_0_0_4"/>
<dbReference type="EMBL" id="ACEA01000038">
    <property type="protein sequence ID" value="EEG23526.1"/>
    <property type="molecule type" value="Genomic_DNA"/>
</dbReference>
<protein>
    <submittedName>
        <fullName evidence="1">Uncharacterized protein</fullName>
    </submittedName>
</protein>